<name>A0AAC9HS06_9PSEU</name>
<evidence type="ECO:0000256" key="1">
    <source>
        <dbReference type="SAM" id="Phobius"/>
    </source>
</evidence>
<keyword evidence="1" id="KW-0812">Transmembrane</keyword>
<sequence>MRKLYFAIVAYTVLGMASGLFYRELTRANDFTGSTQLAVVHTHLLTLGTVLLLIVLMLEKVFVLSRSRWFTPFLWTYHAGLVLTSGMLTVNGTMTVLGHETGPMQAGISGLGHILLTVALAFFLGALHRGVRAAERSTGPVAATARG</sequence>
<keyword evidence="1" id="KW-0472">Membrane</keyword>
<evidence type="ECO:0000313" key="3">
    <source>
        <dbReference type="Proteomes" id="UP000095210"/>
    </source>
</evidence>
<proteinExistence type="predicted"/>
<dbReference type="RefSeq" id="WP_069853890.1">
    <property type="nucleotide sequence ID" value="NZ_CP014859.1"/>
</dbReference>
<feature type="transmembrane region" description="Helical" evidence="1">
    <location>
        <begin position="43"/>
        <end position="62"/>
    </location>
</feature>
<dbReference type="Pfam" id="PF11070">
    <property type="entry name" value="DUF2871"/>
    <property type="match status" value="1"/>
</dbReference>
<organism evidence="2 3">
    <name type="scientific">Actinoalloteichus hymeniacidonis</name>
    <dbReference type="NCBI Taxonomy" id="340345"/>
    <lineage>
        <taxon>Bacteria</taxon>
        <taxon>Bacillati</taxon>
        <taxon>Actinomycetota</taxon>
        <taxon>Actinomycetes</taxon>
        <taxon>Pseudonocardiales</taxon>
        <taxon>Pseudonocardiaceae</taxon>
        <taxon>Actinoalloteichus</taxon>
    </lineage>
</organism>
<dbReference type="InterPro" id="IPR021299">
    <property type="entry name" value="DUF2871"/>
</dbReference>
<accession>A0AAC9HS06</accession>
<feature type="transmembrane region" description="Helical" evidence="1">
    <location>
        <begin position="106"/>
        <end position="127"/>
    </location>
</feature>
<keyword evidence="3" id="KW-1185">Reference proteome</keyword>
<dbReference type="Proteomes" id="UP000095210">
    <property type="component" value="Chromosome"/>
</dbReference>
<dbReference type="AlphaFoldDB" id="A0AAC9HS06"/>
<dbReference type="KEGG" id="ahm:TL08_18980"/>
<evidence type="ECO:0000313" key="2">
    <source>
        <dbReference type="EMBL" id="AOS64587.1"/>
    </source>
</evidence>
<feature type="transmembrane region" description="Helical" evidence="1">
    <location>
        <begin position="74"/>
        <end position="94"/>
    </location>
</feature>
<dbReference type="EMBL" id="CP014859">
    <property type="protein sequence ID" value="AOS64587.1"/>
    <property type="molecule type" value="Genomic_DNA"/>
</dbReference>
<keyword evidence="1" id="KW-1133">Transmembrane helix</keyword>
<gene>
    <name evidence="2" type="ORF">TL08_18980</name>
</gene>
<protein>
    <submittedName>
        <fullName evidence="2">DUF2871 family protein</fullName>
    </submittedName>
</protein>
<reference evidence="3" key="1">
    <citation type="submission" date="2016-03" db="EMBL/GenBank/DDBJ databases">
        <title>Complete genome sequence of the type strain Actinoalloteichus hymeniacidonis DSM 45092.</title>
        <authorList>
            <person name="Schaffert L."/>
            <person name="Albersmeier A."/>
            <person name="Winkler A."/>
            <person name="Kalinowski J."/>
            <person name="Zotchev S."/>
            <person name="Ruckert C."/>
        </authorList>
    </citation>
    <scope>NUCLEOTIDE SEQUENCE [LARGE SCALE GENOMIC DNA]</scope>
    <source>
        <strain evidence="3">HPA177(T) (DSM 45092(T))</strain>
    </source>
</reference>